<protein>
    <recommendedName>
        <fullName evidence="6">C-CAP/cofactor C-like domain-containing protein</fullName>
    </recommendedName>
</protein>
<dbReference type="WBParaSite" id="TREG1_69830.3">
    <property type="protein sequence ID" value="TREG1_69830.3"/>
    <property type="gene ID" value="TREG1_69830"/>
</dbReference>
<dbReference type="InterPro" id="IPR036222">
    <property type="entry name" value="CAP_N_sf"/>
</dbReference>
<organism evidence="7 8">
    <name type="scientific">Trichobilharzia regenti</name>
    <name type="common">Nasal bird schistosome</name>
    <dbReference type="NCBI Taxonomy" id="157069"/>
    <lineage>
        <taxon>Eukaryota</taxon>
        <taxon>Metazoa</taxon>
        <taxon>Spiralia</taxon>
        <taxon>Lophotrochozoa</taxon>
        <taxon>Platyhelminthes</taxon>
        <taxon>Trematoda</taxon>
        <taxon>Digenea</taxon>
        <taxon>Strigeidida</taxon>
        <taxon>Schistosomatoidea</taxon>
        <taxon>Schistosomatidae</taxon>
        <taxon>Trichobilharzia</taxon>
    </lineage>
</organism>
<comment type="subcellular location">
    <subcellularLocation>
        <location evidence="1">Cell membrane</location>
        <topology evidence="1">Peripheral membrane protein</topology>
    </subcellularLocation>
</comment>
<feature type="region of interest" description="Disordered" evidence="5">
    <location>
        <begin position="226"/>
        <end position="254"/>
    </location>
</feature>
<proteinExistence type="inferred from homology"/>
<dbReference type="Proteomes" id="UP000050795">
    <property type="component" value="Unassembled WGS sequence"/>
</dbReference>
<accession>A0AA85K335</accession>
<dbReference type="InterPro" id="IPR013912">
    <property type="entry name" value="Adenylate_cyclase-assoc_CAP_C"/>
</dbReference>
<dbReference type="SUPFAM" id="SSF69340">
    <property type="entry name" value="C-terminal domain of adenylylcyclase associated protein"/>
    <property type="match status" value="1"/>
</dbReference>
<dbReference type="PROSITE" id="PS51329">
    <property type="entry name" value="C_CAP_COFACTOR_C"/>
    <property type="match status" value="1"/>
</dbReference>
<dbReference type="GO" id="GO:0005737">
    <property type="term" value="C:cytoplasm"/>
    <property type="evidence" value="ECO:0007669"/>
    <property type="project" value="TreeGrafter"/>
</dbReference>
<evidence type="ECO:0000313" key="7">
    <source>
        <dbReference type="Proteomes" id="UP000050795"/>
    </source>
</evidence>
<sequence>MADFGEYFQNGMERLDSLLCRLEKVTVLLEAVANNKADMYRTSPIKMSPESGTALSVREFHEIITGPLSEYLLSSSKIGDVVKTHASMIQKCFVLQEEVMKLAAECSAPSDSEFGVIISPLAKEIEAVVTFRDTNRSSNYFNHLSAVSESVAALGWLSVKPAPSAYVKTMQEAGEFYTNRVIKEYKEKDAIHLTWTKNLMSVWTALQAYVKKHHVTGLVWNARGKPATASKLSKSSPTREVNSHTAAAAPPPPPPVLTASDLAAMSIQGGDNSAQAALFAELNRGESVTSHLRKVTDDMKTHKNPKLRETPITHTTPTPRNHMNSSPASGVKNELSTAGCLELRGNKWVVENFKGAKNLQIVATEAKQTVCIYKCNECTIQIKGKINSIMLDSCKKTGVVFDHLISSIDVVNCQSVQIQCLGQLATVNIDKTDGCQVYLSADSKFADVITAKSSEINILVPKGNDDYEEYPVPEQFKTNFTGKGLKTVCTDGR</sequence>
<dbReference type="GO" id="GO:0005886">
    <property type="term" value="C:plasma membrane"/>
    <property type="evidence" value="ECO:0007669"/>
    <property type="project" value="UniProtKB-SubCell"/>
</dbReference>
<comment type="similarity">
    <text evidence="2">Belongs to the CAP family.</text>
</comment>
<dbReference type="SUPFAM" id="SSF101278">
    <property type="entry name" value="N-terminal domain of adenylylcyclase associated protein, CAP"/>
    <property type="match status" value="1"/>
</dbReference>
<dbReference type="PANTHER" id="PTHR10652">
    <property type="entry name" value="ADENYLYL CYCLASE-ASSOCIATED PROTEIN"/>
    <property type="match status" value="1"/>
</dbReference>
<dbReference type="Pfam" id="PF21938">
    <property type="entry name" value="CAP_N"/>
    <property type="match status" value="1"/>
</dbReference>
<dbReference type="PANTHER" id="PTHR10652:SF0">
    <property type="entry name" value="ADENYLYL CYCLASE-ASSOCIATED PROTEIN"/>
    <property type="match status" value="1"/>
</dbReference>
<dbReference type="GO" id="GO:0003779">
    <property type="term" value="F:actin binding"/>
    <property type="evidence" value="ECO:0007669"/>
    <property type="project" value="InterPro"/>
</dbReference>
<dbReference type="InterPro" id="IPR006599">
    <property type="entry name" value="CARP_motif"/>
</dbReference>
<feature type="region of interest" description="Disordered" evidence="5">
    <location>
        <begin position="303"/>
        <end position="331"/>
    </location>
</feature>
<dbReference type="InterPro" id="IPR036223">
    <property type="entry name" value="CAP_C_sf"/>
</dbReference>
<dbReference type="Gene3D" id="2.160.20.70">
    <property type="match status" value="1"/>
</dbReference>
<dbReference type="SMART" id="SM00673">
    <property type="entry name" value="CARP"/>
    <property type="match status" value="2"/>
</dbReference>
<dbReference type="AlphaFoldDB" id="A0AA85K335"/>
<dbReference type="GO" id="GO:0008179">
    <property type="term" value="F:adenylate cyclase binding"/>
    <property type="evidence" value="ECO:0007669"/>
    <property type="project" value="TreeGrafter"/>
</dbReference>
<dbReference type="GO" id="GO:0007015">
    <property type="term" value="P:actin filament organization"/>
    <property type="evidence" value="ECO:0007669"/>
    <property type="project" value="TreeGrafter"/>
</dbReference>
<dbReference type="GO" id="GO:0000902">
    <property type="term" value="P:cell morphogenesis"/>
    <property type="evidence" value="ECO:0007669"/>
    <property type="project" value="TreeGrafter"/>
</dbReference>
<dbReference type="PROSITE" id="PS01089">
    <property type="entry name" value="CAP_2"/>
    <property type="match status" value="1"/>
</dbReference>
<dbReference type="InterPro" id="IPR001837">
    <property type="entry name" value="Adenylate_cyclase-assoc_CAP"/>
</dbReference>
<dbReference type="InterPro" id="IPR017901">
    <property type="entry name" value="C-CAP_CF_C-like"/>
</dbReference>
<dbReference type="InterPro" id="IPR053950">
    <property type="entry name" value="CAP_N"/>
</dbReference>
<dbReference type="InterPro" id="IPR016098">
    <property type="entry name" value="CAP/MinC_C"/>
</dbReference>
<feature type="compositionally biased region" description="Polar residues" evidence="5">
    <location>
        <begin position="312"/>
        <end position="328"/>
    </location>
</feature>
<evidence type="ECO:0000256" key="4">
    <source>
        <dbReference type="ARBA" id="ARBA00023136"/>
    </source>
</evidence>
<dbReference type="Pfam" id="PF08603">
    <property type="entry name" value="CAP_C"/>
    <property type="match status" value="1"/>
</dbReference>
<dbReference type="GO" id="GO:0019933">
    <property type="term" value="P:cAMP-mediated signaling"/>
    <property type="evidence" value="ECO:0007669"/>
    <property type="project" value="TreeGrafter"/>
</dbReference>
<feature type="domain" description="C-CAP/cofactor C-like" evidence="6">
    <location>
        <begin position="327"/>
        <end position="472"/>
    </location>
</feature>
<keyword evidence="7" id="KW-1185">Reference proteome</keyword>
<feature type="compositionally biased region" description="Polar residues" evidence="5">
    <location>
        <begin position="230"/>
        <end position="245"/>
    </location>
</feature>
<keyword evidence="4" id="KW-0472">Membrane</keyword>
<dbReference type="FunFam" id="1.25.40.330:FF:000001">
    <property type="entry name" value="Adenylyl cyclase-associated protein"/>
    <property type="match status" value="1"/>
</dbReference>
<dbReference type="FunFam" id="2.160.20.70:FF:000001">
    <property type="entry name" value="Adenylyl cyclase-associated protein"/>
    <property type="match status" value="1"/>
</dbReference>
<name>A0AA85K335_TRIRE</name>
<dbReference type="Gene3D" id="1.25.40.330">
    <property type="entry name" value="Adenylate cyclase-associated CAP, N-terminal domain"/>
    <property type="match status" value="1"/>
</dbReference>
<evidence type="ECO:0000256" key="1">
    <source>
        <dbReference type="ARBA" id="ARBA00004202"/>
    </source>
</evidence>
<evidence type="ECO:0000259" key="6">
    <source>
        <dbReference type="PROSITE" id="PS51329"/>
    </source>
</evidence>
<dbReference type="InterPro" id="IPR028417">
    <property type="entry name" value="CAP_CS_C"/>
</dbReference>
<keyword evidence="3" id="KW-1003">Cell membrane</keyword>
<evidence type="ECO:0000313" key="8">
    <source>
        <dbReference type="WBParaSite" id="TREG1_69830.3"/>
    </source>
</evidence>
<evidence type="ECO:0000256" key="5">
    <source>
        <dbReference type="SAM" id="MobiDB-lite"/>
    </source>
</evidence>
<reference evidence="7" key="1">
    <citation type="submission" date="2022-06" db="EMBL/GenBank/DDBJ databases">
        <authorList>
            <person name="Berger JAMES D."/>
            <person name="Berger JAMES D."/>
        </authorList>
    </citation>
    <scope>NUCLEOTIDE SEQUENCE [LARGE SCALE GENOMIC DNA]</scope>
</reference>
<reference evidence="8" key="2">
    <citation type="submission" date="2023-11" db="UniProtKB">
        <authorList>
            <consortium name="WormBaseParasite"/>
        </authorList>
    </citation>
    <scope>IDENTIFICATION</scope>
</reference>
<evidence type="ECO:0000256" key="3">
    <source>
        <dbReference type="ARBA" id="ARBA00022475"/>
    </source>
</evidence>
<evidence type="ECO:0000256" key="2">
    <source>
        <dbReference type="ARBA" id="ARBA00007659"/>
    </source>
</evidence>